<accession>A0A6A4HG22</accession>
<proteinExistence type="predicted"/>
<keyword evidence="1" id="KW-0732">Signal</keyword>
<dbReference type="AlphaFoldDB" id="A0A6A4HG22"/>
<evidence type="ECO:0000313" key="3">
    <source>
        <dbReference type="Proteomes" id="UP000799118"/>
    </source>
</evidence>
<feature type="chain" id="PRO_5025481942" evidence="1">
    <location>
        <begin position="24"/>
        <end position="238"/>
    </location>
</feature>
<evidence type="ECO:0000313" key="2">
    <source>
        <dbReference type="EMBL" id="KAE9396598.1"/>
    </source>
</evidence>
<sequence>MIFSLNPFVPVFLLLIKLVAVDASPISPHLLSSSTKDPDMVVGYIFTVEEHAKKINEAETIIEDVPTGTEGYRHLFAEPLPPVATMLAKSSTNFWICTVTTKPNSKFMTTAMLFVPEYFHKTLTAYAKSQVEPKTKQHYDPAKTMLFFHDNHHHILLLPPLYVSPAKAAHVRARAEPKGLNLLGLKAVCEVLRTYKEPKDPFAPWNKWPIAQWPTHENYPDEASDAKTEYMQTSSGSV</sequence>
<evidence type="ECO:0000256" key="1">
    <source>
        <dbReference type="SAM" id="SignalP"/>
    </source>
</evidence>
<gene>
    <name evidence="2" type="ORF">BT96DRAFT_922057</name>
</gene>
<reference evidence="2" key="1">
    <citation type="journal article" date="2019" name="Environ. Microbiol.">
        <title>Fungal ecological strategies reflected in gene transcription - a case study of two litter decomposers.</title>
        <authorList>
            <person name="Barbi F."/>
            <person name="Kohler A."/>
            <person name="Barry K."/>
            <person name="Baskaran P."/>
            <person name="Daum C."/>
            <person name="Fauchery L."/>
            <person name="Ihrmark K."/>
            <person name="Kuo A."/>
            <person name="LaButti K."/>
            <person name="Lipzen A."/>
            <person name="Morin E."/>
            <person name="Grigoriev I.V."/>
            <person name="Henrissat B."/>
            <person name="Lindahl B."/>
            <person name="Martin F."/>
        </authorList>
    </citation>
    <scope>NUCLEOTIDE SEQUENCE</scope>
    <source>
        <strain evidence="2">JB14</strain>
    </source>
</reference>
<organism evidence="2 3">
    <name type="scientific">Gymnopus androsaceus JB14</name>
    <dbReference type="NCBI Taxonomy" id="1447944"/>
    <lineage>
        <taxon>Eukaryota</taxon>
        <taxon>Fungi</taxon>
        <taxon>Dikarya</taxon>
        <taxon>Basidiomycota</taxon>
        <taxon>Agaricomycotina</taxon>
        <taxon>Agaricomycetes</taxon>
        <taxon>Agaricomycetidae</taxon>
        <taxon>Agaricales</taxon>
        <taxon>Marasmiineae</taxon>
        <taxon>Omphalotaceae</taxon>
        <taxon>Gymnopus</taxon>
    </lineage>
</organism>
<dbReference type="Proteomes" id="UP000799118">
    <property type="component" value="Unassembled WGS sequence"/>
</dbReference>
<dbReference type="EMBL" id="ML769511">
    <property type="protein sequence ID" value="KAE9396598.1"/>
    <property type="molecule type" value="Genomic_DNA"/>
</dbReference>
<protein>
    <submittedName>
        <fullName evidence="2">Uncharacterized protein</fullName>
    </submittedName>
</protein>
<feature type="signal peptide" evidence="1">
    <location>
        <begin position="1"/>
        <end position="23"/>
    </location>
</feature>
<keyword evidence="3" id="KW-1185">Reference proteome</keyword>
<name>A0A6A4HG22_9AGAR</name>